<reference evidence="19" key="4">
    <citation type="submission" date="2018-11" db="EMBL/GenBank/DDBJ databases">
        <title>Characterization of plant carbon substrate utilization by Auxenochlorella protothecoides.</title>
        <authorList>
            <person name="Vogler B.W."/>
            <person name="Starkenburg S.R."/>
            <person name="Sudasinghe N."/>
            <person name="Schambach J.Y."/>
            <person name="Rollin J.A."/>
            <person name="Pattathil S."/>
            <person name="Barry A.N."/>
        </authorList>
    </citation>
    <scope>NUCLEOTIDE SEQUENCE [LARGE SCALE GENOMIC DNA]</scope>
    <source>
        <strain evidence="19">UTEX 25</strain>
    </source>
</reference>
<keyword evidence="10" id="KW-0142">cGMP-binding</keyword>
<proteinExistence type="inferred from homology"/>
<evidence type="ECO:0000256" key="12">
    <source>
        <dbReference type="ARBA" id="ARBA00047462"/>
    </source>
</evidence>
<dbReference type="PANTHER" id="PTHR24353">
    <property type="entry name" value="CYCLIC NUCLEOTIDE-DEPENDENT PROTEIN KINASE"/>
    <property type="match status" value="1"/>
</dbReference>
<keyword evidence="5" id="KW-0597">Phosphoprotein</keyword>
<dbReference type="InterPro" id="IPR018490">
    <property type="entry name" value="cNMP-bd_dom_sf"/>
</dbReference>
<feature type="domain" description="Protein kinase" evidence="15">
    <location>
        <begin position="374"/>
        <end position="668"/>
    </location>
</feature>
<dbReference type="GO" id="GO:0005952">
    <property type="term" value="C:cAMP-dependent protein kinase complex"/>
    <property type="evidence" value="ECO:0007669"/>
    <property type="project" value="TreeGrafter"/>
</dbReference>
<dbReference type="PROSITE" id="PS50042">
    <property type="entry name" value="CNMP_BINDING_3"/>
    <property type="match status" value="2"/>
</dbReference>
<feature type="domain" description="Cyclic nucleotide-binding" evidence="16">
    <location>
        <begin position="181"/>
        <end position="302"/>
    </location>
</feature>
<dbReference type="InterPro" id="IPR000961">
    <property type="entry name" value="AGC-kinase_C"/>
</dbReference>
<reference evidence="21" key="2">
    <citation type="journal article" date="2018" name="Algal Res.">
        <title>Characterization of plant carbon substrate utilization by Auxenochlorella protothecoides.</title>
        <authorList>
            <person name="Vogler B.W."/>
            <person name="Starkenburg S.R."/>
            <person name="Sudasinghe N."/>
            <person name="Schambach J.Y."/>
            <person name="Rollin J.A."/>
            <person name="Pattathil S."/>
            <person name="Barry A.N."/>
        </authorList>
    </citation>
    <scope>NUCLEOTIDE SEQUENCE [LARGE SCALE GENOMIC DNA]</scope>
    <source>
        <strain evidence="21">UTEX 25</strain>
    </source>
</reference>
<dbReference type="KEGG" id="apro:F751_6750"/>
<keyword evidence="8 18" id="KW-0418">Kinase</keyword>
<evidence type="ECO:0000256" key="13">
    <source>
        <dbReference type="PROSITE-ProRule" id="PRU10141"/>
    </source>
</evidence>
<dbReference type="GeneID" id="23618141"/>
<dbReference type="PROSITE" id="PS00888">
    <property type="entry name" value="CNMP_BINDING_1"/>
    <property type="match status" value="1"/>
</dbReference>
<feature type="domain" description="Cyclic nucleotide-binding" evidence="16">
    <location>
        <begin position="56"/>
        <end position="158"/>
    </location>
</feature>
<evidence type="ECO:0000256" key="11">
    <source>
        <dbReference type="ARBA" id="ARBA00047298"/>
    </source>
</evidence>
<evidence type="ECO:0000256" key="9">
    <source>
        <dbReference type="ARBA" id="ARBA00022840"/>
    </source>
</evidence>
<dbReference type="InterPro" id="IPR014710">
    <property type="entry name" value="RmlC-like_jellyroll"/>
</dbReference>
<dbReference type="InterPro" id="IPR018488">
    <property type="entry name" value="cNMP-bd_CS"/>
</dbReference>
<evidence type="ECO:0000259" key="16">
    <source>
        <dbReference type="PROSITE" id="PS50042"/>
    </source>
</evidence>
<dbReference type="PROSITE" id="PS51285">
    <property type="entry name" value="AGC_KINASE_CTER"/>
    <property type="match status" value="1"/>
</dbReference>
<dbReference type="InterPro" id="IPR008271">
    <property type="entry name" value="Ser/Thr_kinase_AS"/>
</dbReference>
<feature type="binding site" evidence="13">
    <location>
        <position position="403"/>
    </location>
    <ligand>
        <name>ATP</name>
        <dbReference type="ChEBI" id="CHEBI:30616"/>
    </ligand>
</feature>
<gene>
    <name evidence="19" type="ORF">APUTEX25_004164</name>
    <name evidence="18" type="ORF">F751_6750</name>
</gene>
<dbReference type="AlphaFoldDB" id="A0A087SAG5"/>
<dbReference type="GO" id="GO:0004692">
    <property type="term" value="F:cGMP-dependent protein kinase activity"/>
    <property type="evidence" value="ECO:0007669"/>
    <property type="project" value="UniProtKB-EC"/>
</dbReference>
<dbReference type="EMBL" id="QOKY01000128">
    <property type="protein sequence ID" value="RMZ57330.1"/>
    <property type="molecule type" value="Genomic_DNA"/>
</dbReference>
<dbReference type="InterPro" id="IPR000719">
    <property type="entry name" value="Prot_kinase_dom"/>
</dbReference>
<dbReference type="EMBL" id="KL662080">
    <property type="protein sequence ID" value="KFM22719.1"/>
    <property type="molecule type" value="Genomic_DNA"/>
</dbReference>
<feature type="region of interest" description="Disordered" evidence="14">
    <location>
        <begin position="1"/>
        <end position="36"/>
    </location>
</feature>
<dbReference type="SUPFAM" id="SSF51206">
    <property type="entry name" value="cAMP-binding domain-like"/>
    <property type="match status" value="2"/>
</dbReference>
<keyword evidence="9 13" id="KW-0067">ATP-binding</keyword>
<reference evidence="18 20" key="1">
    <citation type="journal article" date="2014" name="BMC Genomics">
        <title>Oil accumulation mechanisms of the oleaginous microalga Chlorella protothecoides revealed through its genome, transcriptomes, and proteomes.</title>
        <authorList>
            <person name="Gao C."/>
            <person name="Wang Y."/>
            <person name="Shen Y."/>
            <person name="Yan D."/>
            <person name="He X."/>
            <person name="Dai J."/>
            <person name="Wu Q."/>
        </authorList>
    </citation>
    <scope>NUCLEOTIDE SEQUENCE [LARGE SCALE GENOMIC DNA]</scope>
    <source>
        <strain evidence="18 20">0710</strain>
    </source>
</reference>
<dbReference type="PROSITE" id="PS00107">
    <property type="entry name" value="PROTEIN_KINASE_ATP"/>
    <property type="match status" value="1"/>
</dbReference>
<dbReference type="RefSeq" id="XP_011395575.1">
    <property type="nucleotide sequence ID" value="XM_011397273.1"/>
</dbReference>
<dbReference type="GO" id="GO:0030553">
    <property type="term" value="F:cGMP binding"/>
    <property type="evidence" value="ECO:0007669"/>
    <property type="project" value="UniProtKB-KW"/>
</dbReference>
<dbReference type="CDD" id="cd05572">
    <property type="entry name" value="STKc_cGK"/>
    <property type="match status" value="1"/>
</dbReference>
<dbReference type="PRINTS" id="PR00103">
    <property type="entry name" value="CAMPKINASE"/>
</dbReference>
<dbReference type="CDD" id="cd00038">
    <property type="entry name" value="CAP_ED"/>
    <property type="match status" value="2"/>
</dbReference>
<dbReference type="Pfam" id="PF00027">
    <property type="entry name" value="cNMP_binding"/>
    <property type="match status" value="2"/>
</dbReference>
<feature type="region of interest" description="Disordered" evidence="14">
    <location>
        <begin position="679"/>
        <end position="718"/>
    </location>
</feature>
<dbReference type="Proteomes" id="UP000028924">
    <property type="component" value="Unassembled WGS sequence"/>
</dbReference>
<comment type="catalytic activity">
    <reaction evidence="12">
        <text>L-seryl-[protein] + ATP = O-phospho-L-seryl-[protein] + ADP + H(+)</text>
        <dbReference type="Rhea" id="RHEA:17989"/>
        <dbReference type="Rhea" id="RHEA-COMP:9863"/>
        <dbReference type="Rhea" id="RHEA-COMP:11604"/>
        <dbReference type="ChEBI" id="CHEBI:15378"/>
        <dbReference type="ChEBI" id="CHEBI:29999"/>
        <dbReference type="ChEBI" id="CHEBI:30616"/>
        <dbReference type="ChEBI" id="CHEBI:83421"/>
        <dbReference type="ChEBI" id="CHEBI:456216"/>
        <dbReference type="EC" id="2.7.11.12"/>
    </reaction>
</comment>
<comment type="similarity">
    <text evidence="1">Belongs to the protein kinase superfamily. AGC Ser/Thr protein kinase family. cGMP subfamily.</text>
</comment>
<evidence type="ECO:0000313" key="18">
    <source>
        <dbReference type="EMBL" id="KFM22719.1"/>
    </source>
</evidence>
<evidence type="ECO:0000259" key="15">
    <source>
        <dbReference type="PROSITE" id="PS50011"/>
    </source>
</evidence>
<evidence type="ECO:0000256" key="10">
    <source>
        <dbReference type="ARBA" id="ARBA00022992"/>
    </source>
</evidence>
<dbReference type="eggNOG" id="KOG0614">
    <property type="taxonomic scope" value="Eukaryota"/>
</dbReference>
<dbReference type="Gene3D" id="3.30.200.20">
    <property type="entry name" value="Phosphorylase Kinase, domain 1"/>
    <property type="match status" value="2"/>
</dbReference>
<feature type="compositionally biased region" description="Basic and acidic residues" evidence="14">
    <location>
        <begin position="679"/>
        <end position="712"/>
    </location>
</feature>
<dbReference type="InterPro" id="IPR017441">
    <property type="entry name" value="Protein_kinase_ATP_BS"/>
</dbReference>
<evidence type="ECO:0000256" key="14">
    <source>
        <dbReference type="SAM" id="MobiDB-lite"/>
    </source>
</evidence>
<protein>
    <recommendedName>
        <fullName evidence="2">cGMP-dependent protein kinase</fullName>
        <ecNumber evidence="2">2.7.11.12</ecNumber>
    </recommendedName>
</protein>
<evidence type="ECO:0000256" key="7">
    <source>
        <dbReference type="ARBA" id="ARBA00022741"/>
    </source>
</evidence>
<evidence type="ECO:0000259" key="17">
    <source>
        <dbReference type="PROSITE" id="PS51285"/>
    </source>
</evidence>
<dbReference type="GO" id="GO:0004691">
    <property type="term" value="F:cAMP-dependent protein kinase activity"/>
    <property type="evidence" value="ECO:0007669"/>
    <property type="project" value="TreeGrafter"/>
</dbReference>
<evidence type="ECO:0000256" key="5">
    <source>
        <dbReference type="ARBA" id="ARBA00022553"/>
    </source>
</evidence>
<dbReference type="STRING" id="3075.A0A087SAG5"/>
<evidence type="ECO:0000256" key="2">
    <source>
        <dbReference type="ARBA" id="ARBA00012428"/>
    </source>
</evidence>
<keyword evidence="6" id="KW-0808">Transferase</keyword>
<dbReference type="OrthoDB" id="417078at2759"/>
<dbReference type="Pfam" id="PF00069">
    <property type="entry name" value="Pkinase"/>
    <property type="match status" value="1"/>
</dbReference>
<dbReference type="PROSITE" id="PS50011">
    <property type="entry name" value="PROTEIN_KINASE_DOM"/>
    <property type="match status" value="1"/>
</dbReference>
<evidence type="ECO:0000256" key="3">
    <source>
        <dbReference type="ARBA" id="ARBA00022527"/>
    </source>
</evidence>
<evidence type="ECO:0000313" key="21">
    <source>
        <dbReference type="Proteomes" id="UP000279271"/>
    </source>
</evidence>
<evidence type="ECO:0000256" key="4">
    <source>
        <dbReference type="ARBA" id="ARBA00022535"/>
    </source>
</evidence>
<dbReference type="InterPro" id="IPR011009">
    <property type="entry name" value="Kinase-like_dom_sf"/>
</dbReference>
<evidence type="ECO:0000256" key="1">
    <source>
        <dbReference type="ARBA" id="ARBA00006352"/>
    </source>
</evidence>
<dbReference type="SMART" id="SM00220">
    <property type="entry name" value="S_TKc"/>
    <property type="match status" value="1"/>
</dbReference>
<dbReference type="SMART" id="SM00100">
    <property type="entry name" value="cNMP"/>
    <property type="match status" value="2"/>
</dbReference>
<keyword evidence="3" id="KW-0723">Serine/threonine-protein kinase</keyword>
<keyword evidence="4" id="KW-0140">cGMP</keyword>
<organism evidence="18 20">
    <name type="scientific">Auxenochlorella protothecoides</name>
    <name type="common">Green microalga</name>
    <name type="synonym">Chlorella protothecoides</name>
    <dbReference type="NCBI Taxonomy" id="3075"/>
    <lineage>
        <taxon>Eukaryota</taxon>
        <taxon>Viridiplantae</taxon>
        <taxon>Chlorophyta</taxon>
        <taxon>core chlorophytes</taxon>
        <taxon>Trebouxiophyceae</taxon>
        <taxon>Chlorellales</taxon>
        <taxon>Chlorellaceae</taxon>
        <taxon>Auxenochlorella</taxon>
    </lineage>
</organism>
<dbReference type="InterPro" id="IPR000595">
    <property type="entry name" value="cNMP-bd_dom"/>
</dbReference>
<evidence type="ECO:0000313" key="19">
    <source>
        <dbReference type="EMBL" id="RMZ57330.1"/>
    </source>
</evidence>
<evidence type="ECO:0000256" key="8">
    <source>
        <dbReference type="ARBA" id="ARBA00022777"/>
    </source>
</evidence>
<dbReference type="PROSITE" id="PS00889">
    <property type="entry name" value="CNMP_BINDING_2"/>
    <property type="match status" value="1"/>
</dbReference>
<reference evidence="19" key="3">
    <citation type="submission" date="2018-10" db="EMBL/GenBank/DDBJ databases">
        <authorList>
            <person name="Hovde B."/>
            <person name="Zhang X."/>
        </authorList>
    </citation>
    <scope>NUCLEOTIDE SEQUENCE [LARGE SCALE GENOMIC DNA]</scope>
    <source>
        <strain evidence="19">UTEX 25</strain>
    </source>
</reference>
<keyword evidence="7 13" id="KW-0547">Nucleotide-binding</keyword>
<evidence type="ECO:0000313" key="20">
    <source>
        <dbReference type="Proteomes" id="UP000028924"/>
    </source>
</evidence>
<accession>A0A087SAG5</accession>
<dbReference type="GO" id="GO:0005524">
    <property type="term" value="F:ATP binding"/>
    <property type="evidence" value="ECO:0007669"/>
    <property type="project" value="UniProtKB-UniRule"/>
</dbReference>
<keyword evidence="20" id="KW-1185">Reference proteome</keyword>
<evidence type="ECO:0000256" key="6">
    <source>
        <dbReference type="ARBA" id="ARBA00022679"/>
    </source>
</evidence>
<dbReference type="Proteomes" id="UP000279271">
    <property type="component" value="Unassembled WGS sequence"/>
</dbReference>
<dbReference type="SUPFAM" id="SSF56112">
    <property type="entry name" value="Protein kinase-like (PK-like)"/>
    <property type="match status" value="1"/>
</dbReference>
<sequence length="726" mass="80782">MGNAFSSDGLETGQDVGRQQAVTEARRKVPSARPASELAKKEDWPFIRECLGKMLLFNHLDDDMQNQIVGDMYERRIGAGEILIREGDTGLAASELYVVSAGEFEVLQRRRGANLRVNMKRRGDTFGEVSLMYNSPRGATVAATQDSVVWVLERDVFRAHARVGQETATQQVELFLNSVPILSALTKEEKLVLVDAAEEAVFPPGTTVVRQGDAGDAFFIIKDGEAVVYQEERGGGGDGAGGAASRRRVNQLFRSDFFGEQALLGNVPRAATVESVTRLVCLVLGRETFTAVLGPLEALLKREKSPQVVNQRLLKLQARGGPTRIPAEVVVRRKQHGSGEWDVVRTRGHADEVEELGGTSVAESGGTPRRQLVVTEGMVLGTGAFSRVCVARDEAKGRTFALKRMRKSGVVQCPEHVFCEQTITRNLTHPFCIRQYASFQDKYHLYFLMDYMGGGDLMDVLVADAHVISVRKDAGGVRQGCFAPKVKVLKGLDNSVARFYVASLVLALDYLHQHNIVYRDLKPENVFIDTGGHIKLGDFGFAKASSWLGGLWRPLENGRKTYTFCGTPGYVAPENVLAQGYNFSVDWWGLGVLMYVLLTGRQPFTSPKTDDPMVVMRRIVDEKFRIAFPPYVHPVARDLILRLLERRPARRLGMLAGRAGDIKRHAWFEGFDWDALEARKMDPPRRPKGQDATKRIQELTEGERHEKPHQESAEEMEECEAVFADF</sequence>
<name>A0A087SAG5_AUXPR</name>
<dbReference type="PROSITE" id="PS00108">
    <property type="entry name" value="PROTEIN_KINASE_ST"/>
    <property type="match status" value="1"/>
</dbReference>
<dbReference type="FunFam" id="1.10.510.10:FF:000048">
    <property type="entry name" value="Protein kinase C"/>
    <property type="match status" value="1"/>
</dbReference>
<feature type="domain" description="AGC-kinase C-terminal" evidence="17">
    <location>
        <begin position="669"/>
        <end position="726"/>
    </location>
</feature>
<dbReference type="PANTHER" id="PTHR24353:SF139">
    <property type="match status" value="1"/>
</dbReference>
<dbReference type="Gene3D" id="1.10.510.10">
    <property type="entry name" value="Transferase(Phosphotransferase) domain 1"/>
    <property type="match status" value="1"/>
</dbReference>
<comment type="catalytic activity">
    <reaction evidence="11">
        <text>L-threonyl-[protein] + ATP = O-phospho-L-threonyl-[protein] + ADP + H(+)</text>
        <dbReference type="Rhea" id="RHEA:46608"/>
        <dbReference type="Rhea" id="RHEA-COMP:11060"/>
        <dbReference type="Rhea" id="RHEA-COMP:11605"/>
        <dbReference type="ChEBI" id="CHEBI:15378"/>
        <dbReference type="ChEBI" id="CHEBI:30013"/>
        <dbReference type="ChEBI" id="CHEBI:30616"/>
        <dbReference type="ChEBI" id="CHEBI:61977"/>
        <dbReference type="ChEBI" id="CHEBI:456216"/>
        <dbReference type="EC" id="2.7.11.12"/>
    </reaction>
</comment>
<dbReference type="Gene3D" id="2.60.120.10">
    <property type="entry name" value="Jelly Rolls"/>
    <property type="match status" value="2"/>
</dbReference>
<dbReference type="InterPro" id="IPR035014">
    <property type="entry name" value="STKc_cGK"/>
</dbReference>
<dbReference type="EC" id="2.7.11.12" evidence="2"/>